<dbReference type="PANTHER" id="PTHR46075">
    <property type="entry name" value="CHIMERIN FAMILY MEMBER"/>
    <property type="match status" value="1"/>
</dbReference>
<dbReference type="InterPro" id="IPR046349">
    <property type="entry name" value="C1-like_sf"/>
</dbReference>
<keyword evidence="3 4" id="KW-0862">Zinc</keyword>
<keyword evidence="4" id="KW-0440">LIM domain</keyword>
<keyword evidence="1" id="KW-0343">GTPase activation</keyword>
<dbReference type="PROSITE" id="PS50081">
    <property type="entry name" value="ZF_DAG_PE_2"/>
    <property type="match status" value="1"/>
</dbReference>
<dbReference type="Pfam" id="PF00412">
    <property type="entry name" value="LIM"/>
    <property type="match status" value="2"/>
</dbReference>
<evidence type="ECO:0000313" key="11">
    <source>
        <dbReference type="Proteomes" id="UP000467700"/>
    </source>
</evidence>
<dbReference type="FunFam" id="1.10.555.10:FF:000043">
    <property type="entry name" value="Rho GTPase activator Rga"/>
    <property type="match status" value="1"/>
</dbReference>
<dbReference type="InterPro" id="IPR002219">
    <property type="entry name" value="PKC_DAG/PE"/>
</dbReference>
<dbReference type="EMBL" id="CACVBS010000038">
    <property type="protein sequence ID" value="CAA7263198.1"/>
    <property type="molecule type" value="Genomic_DNA"/>
</dbReference>
<dbReference type="CDD" id="cd00029">
    <property type="entry name" value="C1"/>
    <property type="match status" value="1"/>
</dbReference>
<feature type="domain" description="Phorbol-ester/DAG-type" evidence="8">
    <location>
        <begin position="997"/>
        <end position="1044"/>
    </location>
</feature>
<evidence type="ECO:0000259" key="7">
    <source>
        <dbReference type="PROSITE" id="PS50023"/>
    </source>
</evidence>
<dbReference type="PROSITE" id="PS00479">
    <property type="entry name" value="ZF_DAG_PE_1"/>
    <property type="match status" value="1"/>
</dbReference>
<dbReference type="InterPro" id="IPR001781">
    <property type="entry name" value="Znf_LIM"/>
</dbReference>
<dbReference type="Pfam" id="PF00620">
    <property type="entry name" value="RhoGAP"/>
    <property type="match status" value="1"/>
</dbReference>
<keyword evidence="2 4" id="KW-0479">Metal-binding</keyword>
<keyword evidence="5" id="KW-0175">Coiled coil</keyword>
<feature type="region of interest" description="Disordered" evidence="6">
    <location>
        <begin position="309"/>
        <end position="423"/>
    </location>
</feature>
<dbReference type="InterPro" id="IPR008936">
    <property type="entry name" value="Rho_GTPase_activation_prot"/>
</dbReference>
<name>A0A8S0X052_CYCAE</name>
<feature type="compositionally biased region" description="Low complexity" evidence="6">
    <location>
        <begin position="400"/>
        <end position="409"/>
    </location>
</feature>
<dbReference type="OrthoDB" id="79452at2759"/>
<evidence type="ECO:0000256" key="6">
    <source>
        <dbReference type="SAM" id="MobiDB-lite"/>
    </source>
</evidence>
<feature type="region of interest" description="Disordered" evidence="6">
    <location>
        <begin position="150"/>
        <end position="282"/>
    </location>
</feature>
<dbReference type="CDD" id="cd00159">
    <property type="entry name" value="RhoGAP"/>
    <property type="match status" value="1"/>
</dbReference>
<feature type="region of interest" description="Disordered" evidence="6">
    <location>
        <begin position="948"/>
        <end position="981"/>
    </location>
</feature>
<reference evidence="10 11" key="1">
    <citation type="submission" date="2020-01" db="EMBL/GenBank/DDBJ databases">
        <authorList>
            <person name="Gupta K D."/>
        </authorList>
    </citation>
    <scope>NUCLEOTIDE SEQUENCE [LARGE SCALE GENOMIC DNA]</scope>
</reference>
<dbReference type="Pfam" id="PF00130">
    <property type="entry name" value="C1_1"/>
    <property type="match status" value="1"/>
</dbReference>
<feature type="region of interest" description="Disordered" evidence="6">
    <location>
        <begin position="438"/>
        <end position="525"/>
    </location>
</feature>
<dbReference type="PROSITE" id="PS50238">
    <property type="entry name" value="RHOGAP"/>
    <property type="match status" value="1"/>
</dbReference>
<dbReference type="SMART" id="SM00132">
    <property type="entry name" value="LIM"/>
    <property type="match status" value="2"/>
</dbReference>
<accession>A0A8S0X052</accession>
<feature type="compositionally biased region" description="Polar residues" evidence="6">
    <location>
        <begin position="309"/>
        <end position="319"/>
    </location>
</feature>
<comment type="caution">
    <text evidence="10">The sequence shown here is derived from an EMBL/GenBank/DDBJ whole genome shotgun (WGS) entry which is preliminary data.</text>
</comment>
<evidence type="ECO:0000256" key="4">
    <source>
        <dbReference type="PROSITE-ProRule" id="PRU00125"/>
    </source>
</evidence>
<dbReference type="InterPro" id="IPR051854">
    <property type="entry name" value="Rho-type_GAP"/>
</dbReference>
<dbReference type="InterPro" id="IPR000198">
    <property type="entry name" value="RhoGAP_dom"/>
</dbReference>
<proteinExistence type="predicted"/>
<feature type="domain" description="LIM zinc-binding" evidence="7">
    <location>
        <begin position="87"/>
        <end position="146"/>
    </location>
</feature>
<feature type="compositionally biased region" description="Low complexity" evidence="6">
    <location>
        <begin position="372"/>
        <end position="392"/>
    </location>
</feature>
<dbReference type="PANTHER" id="PTHR46075:SF2">
    <property type="entry name" value="RHO GTPASE ACTIVATING PROTEIN AT 5A, ISOFORM A"/>
    <property type="match status" value="1"/>
</dbReference>
<feature type="compositionally biased region" description="Basic and acidic residues" evidence="6">
    <location>
        <begin position="168"/>
        <end position="183"/>
    </location>
</feature>
<evidence type="ECO:0000256" key="3">
    <source>
        <dbReference type="ARBA" id="ARBA00022833"/>
    </source>
</evidence>
<gene>
    <name evidence="10" type="ORF">AAE3_LOCUS5380</name>
</gene>
<dbReference type="PROSITE" id="PS50023">
    <property type="entry name" value="LIM_DOMAIN_2"/>
    <property type="match status" value="1"/>
</dbReference>
<feature type="compositionally biased region" description="Polar residues" evidence="6">
    <location>
        <begin position="340"/>
        <end position="365"/>
    </location>
</feature>
<dbReference type="GO" id="GO:0005096">
    <property type="term" value="F:GTPase activator activity"/>
    <property type="evidence" value="ECO:0007669"/>
    <property type="project" value="UniProtKB-KW"/>
</dbReference>
<feature type="region of interest" description="Disordered" evidence="6">
    <location>
        <begin position="901"/>
        <end position="921"/>
    </location>
</feature>
<dbReference type="SUPFAM" id="SSF48350">
    <property type="entry name" value="GTPase activation domain, GAP"/>
    <property type="match status" value="1"/>
</dbReference>
<evidence type="ECO:0000256" key="2">
    <source>
        <dbReference type="ARBA" id="ARBA00022723"/>
    </source>
</evidence>
<evidence type="ECO:0008006" key="12">
    <source>
        <dbReference type="Google" id="ProtNLM"/>
    </source>
</evidence>
<feature type="compositionally biased region" description="Low complexity" evidence="6">
    <location>
        <begin position="208"/>
        <end position="220"/>
    </location>
</feature>
<evidence type="ECO:0000313" key="10">
    <source>
        <dbReference type="EMBL" id="CAA7263198.1"/>
    </source>
</evidence>
<dbReference type="GO" id="GO:0046872">
    <property type="term" value="F:metal ion binding"/>
    <property type="evidence" value="ECO:0007669"/>
    <property type="project" value="UniProtKB-KW"/>
</dbReference>
<feature type="region of interest" description="Disordered" evidence="6">
    <location>
        <begin position="586"/>
        <end position="621"/>
    </location>
</feature>
<organism evidence="10 11">
    <name type="scientific">Cyclocybe aegerita</name>
    <name type="common">Black poplar mushroom</name>
    <name type="synonym">Agrocybe aegerita</name>
    <dbReference type="NCBI Taxonomy" id="1973307"/>
    <lineage>
        <taxon>Eukaryota</taxon>
        <taxon>Fungi</taxon>
        <taxon>Dikarya</taxon>
        <taxon>Basidiomycota</taxon>
        <taxon>Agaricomycotina</taxon>
        <taxon>Agaricomycetes</taxon>
        <taxon>Agaricomycetidae</taxon>
        <taxon>Agaricales</taxon>
        <taxon>Agaricineae</taxon>
        <taxon>Bolbitiaceae</taxon>
        <taxon>Cyclocybe</taxon>
    </lineage>
</organism>
<dbReference type="PROSITE" id="PS00478">
    <property type="entry name" value="LIM_DOMAIN_1"/>
    <property type="match status" value="2"/>
</dbReference>
<dbReference type="Gene3D" id="2.10.110.10">
    <property type="entry name" value="Cysteine Rich Protein"/>
    <property type="match status" value="2"/>
</dbReference>
<dbReference type="Proteomes" id="UP000467700">
    <property type="component" value="Unassembled WGS sequence"/>
</dbReference>
<feature type="compositionally biased region" description="Low complexity" evidence="6">
    <location>
        <begin position="187"/>
        <end position="200"/>
    </location>
</feature>
<feature type="compositionally biased region" description="Polar residues" evidence="6">
    <location>
        <begin position="244"/>
        <end position="254"/>
    </location>
</feature>
<evidence type="ECO:0000256" key="1">
    <source>
        <dbReference type="ARBA" id="ARBA00022468"/>
    </source>
</evidence>
<feature type="region of interest" description="Disordered" evidence="6">
    <location>
        <begin position="639"/>
        <end position="663"/>
    </location>
</feature>
<dbReference type="Gene3D" id="3.30.60.20">
    <property type="match status" value="1"/>
</dbReference>
<dbReference type="SUPFAM" id="SSF57889">
    <property type="entry name" value="Cysteine-rich domain"/>
    <property type="match status" value="1"/>
</dbReference>
<sequence>MLSAVPPREHSHLNISNSADQLALDDRLCPGCKRSAVNEQGGLVVAFGQSFFHVDCFKCAKCRNQVTADTNLLLLSDGSPICANCSYSCNICRLPILDEAIMTGDDSYHAHCFKCKVCSNRIDELVFAKTSQGIYCMNCHNERMIKIRKHAQKKAERERANGGSGSSRSRDNEARNFHHDQDARSGSSRPRPQDARSPARPADPSPPSYSSTNAIASSSSFPTQPSVTVAPPVDPEVRPRKQHLNGSQPSSGYLNQHHGLAKSNTLPIPPTPSSSELKRTNSYDDRPLNVLIKQDSLQVSAGLLPESRSNATQALSVTSKQDKRRSINPGLPLSPFKEALSNQMSNSAPHTSSQPHDRSASQTPPYLTPNEPLSSRPSSQSSSAHSRSSSLAEPDHIIPRSRSSSLRIDSNGHDDTVVMTSPPSMTLEFDEKTLTNGAYPQRYGSGLAGVDRPNSRNAPRSASPAYRADVPHGVESGTDTDAENEADMSSSESYGRSPPAPPPKDVKQSLGIHGVDPDSSQFSESGDILEELGDPTAVERTSHATFIAPALPPIRFSMNTADFSELLSSVGGLPSLRSLDKLAISTKQAQEHHVPSTPPPTASSPTMYRHSGGSLADASSDTHVEIESVITTLTAKEFQADQESTSGSLTPLPDSAFNPPSRHRETDNVMLQVREALNEAKKKGAQHVQVGMNLVDAILDLVGSQNADYQQLKTRLDGMNRESKLFIDGMTVAQAEYDQELKARRDAEAEVTRLRVLLSGQAARLTAMSGDSRKQELRQQFSKELNDNLSDLEQNLSRLKVERDVAIAEMEEISSKRSNGSPVDVAPPNLARSLTKRLETLRNQYQRELMPLTEQKEALTREIAELKAVRDVFLEETTVLNARNEELAQLSAVYARRIENAPETPAKNMQETSPRDSSETRANPHILVAPSLNSSVSGSSTIIYDGSDADTGLRVPRSENGLQTPAKPKFKWPGTRPKEMASPASTIETSKSKAHIEHNFQQLSVLRFARCDHCGEKMWGSQLRCTVCSTSIHVRCIANVQIPCSQHRSPPREEPQVPLPPSMFGRDLTEQVHADRRDDDRQVPVIVEKCIEAVEERALDYEGIYRKTGGSGQSKAITQMFERGDYDSFDLCDMDRFNDICSVTSVLKTYFRSLPVPLLTFDLHDQFMSAITIRDPALKQKTLIDLINMLPNEHYFTLRMLMLHLNQVRERCDKNLMNGRNLGVVFGPTLMRSRDPAAEFSDMAGKALFIEWLVDNAPLAFGSE</sequence>
<dbReference type="CDD" id="cd09395">
    <property type="entry name" value="LIM2_Rga"/>
    <property type="match status" value="1"/>
</dbReference>
<dbReference type="GO" id="GO:0007165">
    <property type="term" value="P:signal transduction"/>
    <property type="evidence" value="ECO:0007669"/>
    <property type="project" value="InterPro"/>
</dbReference>
<dbReference type="Gene3D" id="1.10.555.10">
    <property type="entry name" value="Rho GTPase activation protein"/>
    <property type="match status" value="1"/>
</dbReference>
<feature type="coiled-coil region" evidence="5">
    <location>
        <begin position="782"/>
        <end position="816"/>
    </location>
</feature>
<dbReference type="SMART" id="SM00109">
    <property type="entry name" value="C1"/>
    <property type="match status" value="1"/>
</dbReference>
<dbReference type="AlphaFoldDB" id="A0A8S0X052"/>
<evidence type="ECO:0000259" key="8">
    <source>
        <dbReference type="PROSITE" id="PS50081"/>
    </source>
</evidence>
<feature type="domain" description="Rho-GAP" evidence="9">
    <location>
        <begin position="1066"/>
        <end position="1261"/>
    </location>
</feature>
<dbReference type="SMART" id="SM00324">
    <property type="entry name" value="RhoGAP"/>
    <property type="match status" value="1"/>
</dbReference>
<evidence type="ECO:0000256" key="5">
    <source>
        <dbReference type="SAM" id="Coils"/>
    </source>
</evidence>
<feature type="coiled-coil region" evidence="5">
    <location>
        <begin position="842"/>
        <end position="876"/>
    </location>
</feature>
<evidence type="ECO:0000259" key="9">
    <source>
        <dbReference type="PROSITE" id="PS50238"/>
    </source>
</evidence>
<protein>
    <recommendedName>
        <fullName evidence="12">RhoGAP-domain-containing protein</fullName>
    </recommendedName>
</protein>
<keyword evidence="11" id="KW-1185">Reference proteome</keyword>